<feature type="compositionally biased region" description="Polar residues" evidence="1">
    <location>
        <begin position="9"/>
        <end position="18"/>
    </location>
</feature>
<protein>
    <submittedName>
        <fullName evidence="2">Unannotated protein</fullName>
    </submittedName>
</protein>
<name>A0A6J6JXM9_9ZZZZ</name>
<sequence>MIDGVAHPSNLSVSTFVNRETEDPRAEESGLGWRGDSIFEHDALAKHAKFATCRFSFDVGDVFLLDPKGWMR</sequence>
<feature type="compositionally biased region" description="Basic and acidic residues" evidence="1">
    <location>
        <begin position="19"/>
        <end position="28"/>
    </location>
</feature>
<gene>
    <name evidence="2" type="ORF">UFOPK2000_01394</name>
</gene>
<reference evidence="2" key="1">
    <citation type="submission" date="2020-05" db="EMBL/GenBank/DDBJ databases">
        <authorList>
            <person name="Chiriac C."/>
            <person name="Salcher M."/>
            <person name="Ghai R."/>
            <person name="Kavagutti S V."/>
        </authorList>
    </citation>
    <scope>NUCLEOTIDE SEQUENCE</scope>
</reference>
<evidence type="ECO:0000256" key="1">
    <source>
        <dbReference type="SAM" id="MobiDB-lite"/>
    </source>
</evidence>
<evidence type="ECO:0000313" key="2">
    <source>
        <dbReference type="EMBL" id="CAB4640984.1"/>
    </source>
</evidence>
<dbReference type="EMBL" id="CAEZVK010000194">
    <property type="protein sequence ID" value="CAB4640984.1"/>
    <property type="molecule type" value="Genomic_DNA"/>
</dbReference>
<organism evidence="2">
    <name type="scientific">freshwater metagenome</name>
    <dbReference type="NCBI Taxonomy" id="449393"/>
    <lineage>
        <taxon>unclassified sequences</taxon>
        <taxon>metagenomes</taxon>
        <taxon>ecological metagenomes</taxon>
    </lineage>
</organism>
<proteinExistence type="predicted"/>
<feature type="region of interest" description="Disordered" evidence="1">
    <location>
        <begin position="1"/>
        <end position="30"/>
    </location>
</feature>
<dbReference type="AlphaFoldDB" id="A0A6J6JXM9"/>
<accession>A0A6J6JXM9</accession>